<feature type="region of interest" description="Disordered" evidence="1">
    <location>
        <begin position="208"/>
        <end position="259"/>
    </location>
</feature>
<dbReference type="EMBL" id="LCWV01000033">
    <property type="protein sequence ID" value="PWI65449.1"/>
    <property type="molecule type" value="Genomic_DNA"/>
</dbReference>
<dbReference type="Proteomes" id="UP000245956">
    <property type="component" value="Unassembled WGS sequence"/>
</dbReference>
<accession>A0A2U3DT75</accession>
<feature type="region of interest" description="Disordered" evidence="1">
    <location>
        <begin position="322"/>
        <end position="345"/>
    </location>
</feature>
<evidence type="ECO:0000313" key="2">
    <source>
        <dbReference type="EMBL" id="PWI65449.1"/>
    </source>
</evidence>
<feature type="compositionally biased region" description="Polar residues" evidence="1">
    <location>
        <begin position="217"/>
        <end position="237"/>
    </location>
</feature>
<organism evidence="2 3">
    <name type="scientific">Purpureocillium lilacinum</name>
    <name type="common">Paecilomyces lilacinus</name>
    <dbReference type="NCBI Taxonomy" id="33203"/>
    <lineage>
        <taxon>Eukaryota</taxon>
        <taxon>Fungi</taxon>
        <taxon>Dikarya</taxon>
        <taxon>Ascomycota</taxon>
        <taxon>Pezizomycotina</taxon>
        <taxon>Sordariomycetes</taxon>
        <taxon>Hypocreomycetidae</taxon>
        <taxon>Hypocreales</taxon>
        <taxon>Ophiocordycipitaceae</taxon>
        <taxon>Purpureocillium</taxon>
    </lineage>
</organism>
<evidence type="ECO:0000256" key="1">
    <source>
        <dbReference type="SAM" id="MobiDB-lite"/>
    </source>
</evidence>
<sequence>MSTPSTAEIQIVANTARYALLGTCWDPSRDLLQQVDDVVTNAEHFLRIPPHHGLPTEETLTERLANLNNITVQPNMQPLEIKTGPDSSGEIFNVAHIERALSKLNTCSKATFNISAAHSSEHIYNLIVVGVWNVSNVCWHSRLGLPGPGSFPDLHRVRLHLVIEAVVDALWAPSFQQTLRTPGPQQPLRLVFGPGGYMLAPFVPCQPSPNPELPPRSDSTLIRPSSGCSNGSATTFEPRSGRASPVASTAASTASKDDGSADPCIIIPVPLRSNVALCLKYDMGAAPDAQASHMAIIDIPTQSVQARTGESNLSPVKSVFPPAESVSGDHSAASPMAEDLRSSSSVANRESRLRTCLSDAAAVASLHLSCRSDTASGDCRPLVVDNSTSRSSPVLKAGGPHTSVRPWSWTTALVSFVCGRTAHICARPGRGQQHDALGVRARQGAKVKGYTHEYVSTDMPVGFERWVTATSLHSPFSSWQKLIMRIVDLRSELAVFSPPNAPGFERVRRSLLAFIDTVLPEWPIVSVDQVYNALRAYHNQPIPKVSNVTPESRLFWLMLSVGDLVCHLYEFGRYELNHTCSAAVAHVFLQRQPSDSVKIQLHVLELLCSRYVGYIKMVDLAQAVQNILRLPETNWFSYVIVWSYVNLLWEFPQSAPVHANPLALPLPPEGCFTEMFGSDAWHLFLKKCTNTTAYFQLRAGMPILNLSFGGDLGQMIGWTLYSTQSFLDVHALKGDRLPVAVNVLQLAEACVTKSELLLYSIQRMDHVRRLFALPHEAACLGRLVMAHMVGLVTREVILRAMDRAIAFWKQHWVAARAYYDRLLRVEQMNLGPCIHLPNLIQDIPQHAYDLDLTSHNFHIKRILNDNALPSVGSSSGEWPTNLVVTGGAARNVIAYLNDLYWGRQIVESTGQINVGYLTGGEESNKVFGTSLDGASSPPVYRCCSSLGGRHKCVSLHQIQGNGTGAVLGRPWADTDVCRRIGLQENGTGAVLGRPGPTQMCVVVSDCRETGLVLFLDDQGPAQMCALPFESSRSAADTGGGIDGVEYPGFGVLNARLGPETTSQTGIKDAPISSLLERSGHRRGYLGILLEPSPPWM</sequence>
<comment type="caution">
    <text evidence="2">The sequence shown here is derived from an EMBL/GenBank/DDBJ whole genome shotgun (WGS) entry which is preliminary data.</text>
</comment>
<reference evidence="2 3" key="1">
    <citation type="journal article" date="2016" name="Front. Microbiol.">
        <title>Genome and transcriptome sequences reveal the specific parasitism of the nematophagous Purpureocillium lilacinum 36-1.</title>
        <authorList>
            <person name="Xie J."/>
            <person name="Li S."/>
            <person name="Mo C."/>
            <person name="Xiao X."/>
            <person name="Peng D."/>
            <person name="Wang G."/>
            <person name="Xiao Y."/>
        </authorList>
    </citation>
    <scope>NUCLEOTIDE SEQUENCE [LARGE SCALE GENOMIC DNA]</scope>
    <source>
        <strain evidence="2 3">36-1</strain>
    </source>
</reference>
<gene>
    <name evidence="2" type="ORF">PCL_07050</name>
</gene>
<feature type="compositionally biased region" description="Low complexity" evidence="1">
    <location>
        <begin position="243"/>
        <end position="254"/>
    </location>
</feature>
<dbReference type="AlphaFoldDB" id="A0A2U3DT75"/>
<protein>
    <submittedName>
        <fullName evidence="2">Uncharacterized protein</fullName>
    </submittedName>
</protein>
<proteinExistence type="predicted"/>
<name>A0A2U3DT75_PURLI</name>
<evidence type="ECO:0000313" key="3">
    <source>
        <dbReference type="Proteomes" id="UP000245956"/>
    </source>
</evidence>